<organism evidence="1 2">
    <name type="scientific">Paraburkholderia bengalensis</name>
    <dbReference type="NCBI Taxonomy" id="2747562"/>
    <lineage>
        <taxon>Bacteria</taxon>
        <taxon>Pseudomonadati</taxon>
        <taxon>Pseudomonadota</taxon>
        <taxon>Betaproteobacteria</taxon>
        <taxon>Burkholderiales</taxon>
        <taxon>Burkholderiaceae</taxon>
        <taxon>Paraburkholderia</taxon>
    </lineage>
</organism>
<protein>
    <recommendedName>
        <fullName evidence="3">Transposase</fullName>
    </recommendedName>
</protein>
<reference evidence="1 2" key="1">
    <citation type="journal article" date="2022" name="Arch. Microbiol.">
        <title>Paraburkholderia bengalensis sp. nov. isolated from roots of Oryza sativa, IR64.</title>
        <authorList>
            <person name="Nag P."/>
            <person name="Mondal N."/>
            <person name="Sarkar J."/>
            <person name="Das S."/>
        </authorList>
    </citation>
    <scope>NUCLEOTIDE SEQUENCE [LARGE SCALE GENOMIC DNA]</scope>
    <source>
        <strain evidence="1 2">IR64_4_BI</strain>
    </source>
</reference>
<proteinExistence type="predicted"/>
<dbReference type="RefSeq" id="WP_336602124.1">
    <property type="nucleotide sequence ID" value="NZ_JACFYJ010000115.1"/>
</dbReference>
<accession>A0ABU8J467</accession>
<comment type="caution">
    <text evidence="1">The sequence shown here is derived from an EMBL/GenBank/DDBJ whole genome shotgun (WGS) entry which is preliminary data.</text>
</comment>
<name>A0ABU8J467_9BURK</name>
<evidence type="ECO:0008006" key="3">
    <source>
        <dbReference type="Google" id="ProtNLM"/>
    </source>
</evidence>
<sequence>MDWVDLFETAPISESLNHARPALTSSAAAYADAVEALIEAQWSKELFSDIPPDTEAGAPFEAYIRIKRPRIEPSRKPRYTSLPFAMWRNWLDRLWRVKHGRKALIPYDQLYDEFAFIDGFLLDPTGTADPMAEEAL</sequence>
<evidence type="ECO:0000313" key="2">
    <source>
        <dbReference type="Proteomes" id="UP001386437"/>
    </source>
</evidence>
<keyword evidence="2" id="KW-1185">Reference proteome</keyword>
<evidence type="ECO:0000313" key="1">
    <source>
        <dbReference type="EMBL" id="MEI6002502.1"/>
    </source>
</evidence>
<dbReference type="Proteomes" id="UP001386437">
    <property type="component" value="Unassembled WGS sequence"/>
</dbReference>
<dbReference type="EMBL" id="JACFYJ010000115">
    <property type="protein sequence ID" value="MEI6002502.1"/>
    <property type="molecule type" value="Genomic_DNA"/>
</dbReference>
<gene>
    <name evidence="1" type="ORF">H3V53_36930</name>
</gene>